<dbReference type="Pfam" id="PF08540">
    <property type="entry name" value="HMG_CoA_synt_C"/>
    <property type="match status" value="2"/>
</dbReference>
<comment type="caution">
    <text evidence="7">The sequence shown here is derived from an EMBL/GenBank/DDBJ whole genome shotgun (WGS) entry which is preliminary data.</text>
</comment>
<feature type="active site" description="Acyl-thioester intermediate" evidence="3">
    <location>
        <position position="112"/>
    </location>
</feature>
<evidence type="ECO:0000259" key="6">
    <source>
        <dbReference type="Pfam" id="PF08540"/>
    </source>
</evidence>
<feature type="active site" description="Proton donor/acceptor" evidence="3">
    <location>
        <position position="80"/>
    </location>
</feature>
<accession>A0A2S9QPA6</accession>
<evidence type="ECO:0000256" key="1">
    <source>
        <dbReference type="ARBA" id="ARBA00007061"/>
    </source>
</evidence>
<organism evidence="7 8">
    <name type="scientific">Leucobacter massiliensis</name>
    <dbReference type="NCBI Taxonomy" id="1686285"/>
    <lineage>
        <taxon>Bacteria</taxon>
        <taxon>Bacillati</taxon>
        <taxon>Actinomycetota</taxon>
        <taxon>Actinomycetes</taxon>
        <taxon>Micrococcales</taxon>
        <taxon>Microbacteriaceae</taxon>
        <taxon>Leucobacter</taxon>
    </lineage>
</organism>
<evidence type="ECO:0000313" key="7">
    <source>
        <dbReference type="EMBL" id="PRI11420.1"/>
    </source>
</evidence>
<dbReference type="InterPro" id="IPR013528">
    <property type="entry name" value="HMG_CoA_synth_N"/>
</dbReference>
<keyword evidence="8" id="KW-1185">Reference proteome</keyword>
<evidence type="ECO:0000313" key="8">
    <source>
        <dbReference type="Proteomes" id="UP000238650"/>
    </source>
</evidence>
<feature type="domain" description="Hydroxymethylglutaryl-coenzyme A synthase C-terminal" evidence="6">
    <location>
        <begin position="176"/>
        <end position="248"/>
    </location>
</feature>
<feature type="binding site" evidence="4">
    <location>
        <position position="243"/>
    </location>
    <ligand>
        <name>(3S)-3-hydroxy-3-methylglutaryl-CoA</name>
        <dbReference type="ChEBI" id="CHEBI:43074"/>
    </ligand>
</feature>
<proteinExistence type="inferred from homology"/>
<comment type="similarity">
    <text evidence="1">Belongs to the thiolase-like superfamily. HMG-CoA synthase family.</text>
</comment>
<dbReference type="RefSeq" id="WP_105804966.1">
    <property type="nucleotide sequence ID" value="NZ_MWZD01000016.1"/>
</dbReference>
<dbReference type="InterPro" id="IPR011554">
    <property type="entry name" value="HMG_CoA_synthase_prok"/>
</dbReference>
<dbReference type="PANTHER" id="PTHR43323">
    <property type="entry name" value="3-HYDROXY-3-METHYLGLUTARYL COENZYME A SYNTHASE"/>
    <property type="match status" value="1"/>
</dbReference>
<dbReference type="CDD" id="cd00827">
    <property type="entry name" value="init_cond_enzymes"/>
    <property type="match status" value="1"/>
</dbReference>
<feature type="domain" description="Hydroxymethylglutaryl-coenzyme A synthase N-terminal" evidence="5">
    <location>
        <begin position="3"/>
        <end position="166"/>
    </location>
</feature>
<dbReference type="Gene3D" id="3.40.47.10">
    <property type="match status" value="2"/>
</dbReference>
<evidence type="ECO:0000256" key="3">
    <source>
        <dbReference type="PIRSR" id="PIRSR611554-1"/>
    </source>
</evidence>
<evidence type="ECO:0000256" key="4">
    <source>
        <dbReference type="PIRSR" id="PIRSR611554-2"/>
    </source>
</evidence>
<evidence type="ECO:0000259" key="5">
    <source>
        <dbReference type="Pfam" id="PF01154"/>
    </source>
</evidence>
<dbReference type="Proteomes" id="UP000238650">
    <property type="component" value="Unassembled WGS sequence"/>
</dbReference>
<feature type="binding site" evidence="4">
    <location>
        <position position="30"/>
    </location>
    <ligand>
        <name>(3S)-3-hydroxy-3-methylglutaryl-CoA</name>
        <dbReference type="ChEBI" id="CHEBI:43074"/>
    </ligand>
</feature>
<dbReference type="InterPro" id="IPR013746">
    <property type="entry name" value="HMG_CoA_synt_C_dom"/>
</dbReference>
<feature type="domain" description="Hydroxymethylglutaryl-coenzyme A synthase C-terminal" evidence="6">
    <location>
        <begin position="283"/>
        <end position="351"/>
    </location>
</feature>
<dbReference type="Pfam" id="PF01154">
    <property type="entry name" value="HMG_CoA_synt_N"/>
    <property type="match status" value="1"/>
</dbReference>
<dbReference type="OrthoDB" id="9769523at2"/>
<protein>
    <submittedName>
        <fullName evidence="7">Hydroxymethylglutaryl-CoA synthase</fullName>
    </submittedName>
</protein>
<dbReference type="GO" id="GO:0004421">
    <property type="term" value="F:hydroxymethylglutaryl-CoA synthase activity"/>
    <property type="evidence" value="ECO:0007669"/>
    <property type="project" value="InterPro"/>
</dbReference>
<name>A0A2S9QPA6_9MICO</name>
<dbReference type="PANTHER" id="PTHR43323:SF2">
    <property type="entry name" value="HYDROXYMETHYLGLUTARYL-COA SYNTHASE"/>
    <property type="match status" value="1"/>
</dbReference>
<keyword evidence="2" id="KW-0808">Transferase</keyword>
<dbReference type="NCBIfam" id="TIGR01835">
    <property type="entry name" value="HMG-CoA-S_prok"/>
    <property type="match status" value="1"/>
</dbReference>
<gene>
    <name evidence="7" type="ORF">B4915_06160</name>
</gene>
<dbReference type="InterPro" id="IPR016039">
    <property type="entry name" value="Thiolase-like"/>
</dbReference>
<dbReference type="GO" id="GO:0006084">
    <property type="term" value="P:acetyl-CoA metabolic process"/>
    <property type="evidence" value="ECO:0007669"/>
    <property type="project" value="InterPro"/>
</dbReference>
<feature type="binding site" evidence="4">
    <location>
        <position position="289"/>
    </location>
    <ligand>
        <name>(3S)-3-hydroxy-3-methylglutaryl-CoA</name>
        <dbReference type="ChEBI" id="CHEBI:43074"/>
    </ligand>
</feature>
<dbReference type="EMBL" id="MWZD01000016">
    <property type="protein sequence ID" value="PRI11420.1"/>
    <property type="molecule type" value="Genomic_DNA"/>
</dbReference>
<dbReference type="SUPFAM" id="SSF53901">
    <property type="entry name" value="Thiolase-like"/>
    <property type="match status" value="2"/>
</dbReference>
<dbReference type="AlphaFoldDB" id="A0A2S9QPA6"/>
<feature type="active site" description="Proton donor/acceptor" evidence="3">
    <location>
        <position position="234"/>
    </location>
</feature>
<sequence>MTSIGIHDLELATAHHVVELDRLAEYAGVDPAKYRLGLGQDQMSFPAPDEDIITMGASAALPVIERNGIDGIRTLIFATESGVDQSKAAGVSVHRLLGLPPQVRVTEFKQACYSGTAALQAAIGIVSRFPGERVLVITSDVARYALDSPGEPTQGAGAVAMLVGENPALVEIERAAGIFTADVDDFWRPNDSTTAVVDGALSMSAYLDALTGSWDDLRAQGGPEIDQIDRMLYHQPFTKMAKKGQQRLAEHTGAPLSAALTREEQAAAPAGARDTGLFTGSIYNRRLGNSYTASLYAALAALLDHDTELAGRRIGMFSYGSGSVSEFLTGVVQPGYAEHGAASRVEAALDARVPLEVAEYRELHARVLPSTEDAQTPRVTRAPFRFAGVHGQARQYERTAG</sequence>
<reference evidence="7 8" key="1">
    <citation type="journal article" date="2017" name="New Microbes New Infect">
        <title>Genome sequence of 'Leucobacter massiliensis' sp. nov. isolated from human pharynx after travel to the 2014 Hajj.</title>
        <authorList>
            <person name="Leangapichart T."/>
            <person name="Gautret P."/>
            <person name="Nguyen T.T."/>
            <person name="Armstrong N."/>
            <person name="Rolain J.M."/>
        </authorList>
    </citation>
    <scope>NUCLEOTIDE SEQUENCE [LARGE SCALE GENOMIC DNA]</scope>
    <source>
        <strain evidence="7 8">122RC15</strain>
    </source>
</reference>
<evidence type="ECO:0000256" key="2">
    <source>
        <dbReference type="ARBA" id="ARBA00022679"/>
    </source>
</evidence>
<feature type="binding site" evidence="4">
    <location>
        <position position="144"/>
    </location>
    <ligand>
        <name>(3S)-3-hydroxy-3-methylglutaryl-CoA</name>
        <dbReference type="ChEBI" id="CHEBI:43074"/>
    </ligand>
</feature>